<keyword evidence="4" id="KW-1185">Reference proteome</keyword>
<evidence type="ECO:0000259" key="2">
    <source>
        <dbReference type="Pfam" id="PF18731"/>
    </source>
</evidence>
<feature type="domain" description="Swt1-like HEPN" evidence="2">
    <location>
        <begin position="55"/>
        <end position="169"/>
    </location>
</feature>
<dbReference type="InterPro" id="IPR041650">
    <property type="entry name" value="HEPN_Swt1"/>
</dbReference>
<evidence type="ECO:0000313" key="3">
    <source>
        <dbReference type="EMBL" id="ARI79893.1"/>
    </source>
</evidence>
<dbReference type="EMBL" id="CP020771">
    <property type="protein sequence ID" value="ARI79893.1"/>
    <property type="molecule type" value="Genomic_DNA"/>
</dbReference>
<evidence type="ECO:0000256" key="1">
    <source>
        <dbReference type="SAM" id="MobiDB-lite"/>
    </source>
</evidence>
<sequence>MCLCGSPNFVTFVPLWFPKLCDLCAFVVISPKLRHYKNNSSSNPMAISNRERVGRALDFLREGLYPFIEREMKASYGQKWLAVALSCLPESYTIRRTGDAVLKEDVSALLIVLWEQWNEVFKKTLGRSDRSLASELRDVRNAWAHNDAFSLDDAYRAFDSISRLLSSVSADTQEVEKQKQEILRLRFEEQARRETRRQAIAPTEGQPMSGLKPWREIATPHPDVASGRYQEAEFAADLWQVYLDQGSDEYRLPNEFFGRTYLTEGLKQLLTNALIRLTGAGGDPVIELQTNFGGGKTHAILALYHLFFGVETKDLPGMEPVLQAAAVNEPPKNVNTVVIVGNKLSPGTVEKKRDGVRVHTLWGEIAWQLGGKEGYEMVREADETATNPGDVLKELFNRYAPCLILIDEWVAYARQLHERADLPGGSFDTHFTFAQTLSESAKNADRTLLVVSIPSSDIEIGGERGTEALDRLKNAIGRIQSPWRPASAEESFEIVRRRLFQTTTDPQLFVARDAVIKAFSEMYRTQGQEFPSECLEADYRRRLREAYPIHPEFFDRLYSDWSTLDKFQRTRGVLRLMAKVIHSLWEREDKSLLIMPSHVPMDDAQVQSELTRYLDDNWVPIIEKDVDGPNSLPLDIDRQNSNLGRYSACRRVTRTIYLGSAPTIRAANRGLEDKRIKLGCVQPGETVAIFGDALRRLTDRATYLYIDGNRYWISNQPNVTRTAQDRANLLFEERYKVTEEIVRRLKADQQRGEFGAIHIAPESTADIPDDPHLGVRLIVLSPGQPHSKSAEDSPARRLVAEILNQRGGSPRYYKNTLVFVAADKSNLENLEKNVAGYLAWNSIVADQETLNLDVSQRKQAITKRDQADKEVSLILNQTYQWLLVPEQPEPQGGIQWTDNRIPGDDSPIDRASRKLVHEGQLITHYSGDNLRMDALDKYLWRSTNHIDIKRLWEYLAQYLYLPRLKNPDVLLQAVREGVRSTLVEENFGYAEGWDEAKQRYTGLVILRDINPSISSHSLLVKPDVAMGQLEAEKPANPPTAAETDSVISSDPDRPLYLTSGVRLTAKESPDDLVEKKPVLRRFYGIVSIDPLRINRDAPAIANEIIQHLTRLSGARVKVTLEIEAEIPDGAPDDVVRTVTENCRTLKFNNQSFEPE</sequence>
<gene>
    <name evidence="3" type="ORF">BH695_0612</name>
</gene>
<dbReference type="AlphaFoldDB" id="A0AB33BMK5"/>
<name>A0AB33BMK5_MICA7</name>
<dbReference type="Proteomes" id="UP000192439">
    <property type="component" value="Chromosome"/>
</dbReference>
<protein>
    <recommendedName>
        <fullName evidence="2">Swt1-like HEPN domain-containing protein</fullName>
    </recommendedName>
</protein>
<dbReference type="Pfam" id="PF18731">
    <property type="entry name" value="HEPN_Swt1"/>
    <property type="match status" value="1"/>
</dbReference>
<proteinExistence type="predicted"/>
<evidence type="ECO:0000313" key="4">
    <source>
        <dbReference type="Proteomes" id="UP000192439"/>
    </source>
</evidence>
<organism evidence="3 4">
    <name type="scientific">Microcystis aeruginosa PCC 7806SL</name>
    <dbReference type="NCBI Taxonomy" id="1903187"/>
    <lineage>
        <taxon>Bacteria</taxon>
        <taxon>Bacillati</taxon>
        <taxon>Cyanobacteriota</taxon>
        <taxon>Cyanophyceae</taxon>
        <taxon>Oscillatoriophycideae</taxon>
        <taxon>Chroococcales</taxon>
        <taxon>Microcystaceae</taxon>
        <taxon>Microcystis</taxon>
    </lineage>
</organism>
<dbReference type="Pfam" id="PF04465">
    <property type="entry name" value="DUF499"/>
    <property type="match status" value="1"/>
</dbReference>
<reference evidence="3 4" key="1">
    <citation type="journal article" date="2018" name="Harmful Algae">
        <title>The highly heterogeneous methylated genomes and diverse restriction-modification systems of bloom-forming Microcystis.</title>
        <authorList>
            <person name="Zhao L."/>
            <person name="Song Y."/>
            <person name="Li L."/>
            <person name="Gan N."/>
            <person name="Brand J.J."/>
            <person name="Song L."/>
        </authorList>
    </citation>
    <scope>NUCLEOTIDE SEQUENCE [LARGE SCALE GENOMIC DNA]</scope>
    <source>
        <strain evidence="3 4">PCC 7806SL</strain>
    </source>
</reference>
<feature type="region of interest" description="Disordered" evidence="1">
    <location>
        <begin position="1032"/>
        <end position="1053"/>
    </location>
</feature>
<dbReference type="InterPro" id="IPR007555">
    <property type="entry name" value="DUF499"/>
</dbReference>
<accession>A0AB33BMK5</accession>